<dbReference type="SUPFAM" id="SSF55486">
    <property type="entry name" value="Metalloproteases ('zincins'), catalytic domain"/>
    <property type="match status" value="1"/>
</dbReference>
<feature type="region of interest" description="Disordered" evidence="1">
    <location>
        <begin position="1"/>
        <end position="23"/>
    </location>
</feature>
<accession>A0A1M4TYD2</accession>
<evidence type="ECO:0000313" key="3">
    <source>
        <dbReference type="Proteomes" id="UP000184144"/>
    </source>
</evidence>
<proteinExistence type="predicted"/>
<dbReference type="EMBL" id="FQUV01000001">
    <property type="protein sequence ID" value="SHE49502.1"/>
    <property type="molecule type" value="Genomic_DNA"/>
</dbReference>
<feature type="compositionally biased region" description="Low complexity" evidence="1">
    <location>
        <begin position="1"/>
        <end position="10"/>
    </location>
</feature>
<evidence type="ECO:0000313" key="2">
    <source>
        <dbReference type="EMBL" id="SHE49502.1"/>
    </source>
</evidence>
<evidence type="ECO:0000256" key="1">
    <source>
        <dbReference type="SAM" id="MobiDB-lite"/>
    </source>
</evidence>
<dbReference type="RefSeq" id="WP_073140250.1">
    <property type="nucleotide sequence ID" value="NZ_FQUV01000001.1"/>
</dbReference>
<dbReference type="AlphaFoldDB" id="A0A1M4TYD2"/>
<dbReference type="OrthoDB" id="7822577at2"/>
<dbReference type="Gene3D" id="3.40.390.10">
    <property type="entry name" value="Collagenase (Catalytic Domain)"/>
    <property type="match status" value="1"/>
</dbReference>
<reference evidence="3" key="1">
    <citation type="submission" date="2016-11" db="EMBL/GenBank/DDBJ databases">
        <authorList>
            <person name="Varghese N."/>
            <person name="Submissions S."/>
        </authorList>
    </citation>
    <scope>NUCLEOTIDE SEQUENCE [LARGE SCALE GENOMIC DNA]</scope>
    <source>
        <strain evidence="3">DSM 100566</strain>
    </source>
</reference>
<protein>
    <recommendedName>
        <fullName evidence="4">Matrixin</fullName>
    </recommendedName>
</protein>
<dbReference type="InterPro" id="IPR024079">
    <property type="entry name" value="MetalloPept_cat_dom_sf"/>
</dbReference>
<keyword evidence="3" id="KW-1185">Reference proteome</keyword>
<organism evidence="2 3">
    <name type="scientific">Litoreibacter ascidiaceicola</name>
    <dbReference type="NCBI Taxonomy" id="1486859"/>
    <lineage>
        <taxon>Bacteria</taxon>
        <taxon>Pseudomonadati</taxon>
        <taxon>Pseudomonadota</taxon>
        <taxon>Alphaproteobacteria</taxon>
        <taxon>Rhodobacterales</taxon>
        <taxon>Roseobacteraceae</taxon>
        <taxon>Litoreibacter</taxon>
    </lineage>
</organism>
<gene>
    <name evidence="2" type="ORF">SAMN05444273_101586</name>
</gene>
<dbReference type="Proteomes" id="UP000184144">
    <property type="component" value="Unassembled WGS sequence"/>
</dbReference>
<dbReference type="STRING" id="1486859.SAMN05444273_101586"/>
<name>A0A1M4TYD2_9RHOB</name>
<dbReference type="GO" id="GO:0008237">
    <property type="term" value="F:metallopeptidase activity"/>
    <property type="evidence" value="ECO:0007669"/>
    <property type="project" value="InterPro"/>
</dbReference>
<evidence type="ECO:0008006" key="4">
    <source>
        <dbReference type="Google" id="ProtNLM"/>
    </source>
</evidence>
<sequence length="281" mass="29890">MCATTGTTPSGTPPGSPPGGSSGGTGLCCDCPAEDDFTTDGNGTYYSSPMDDPSWPLNNKAHIKIERSGKSGTVTVTKTFELSYTNGAETDEAGNGAKVKSAITKAFGTWESKAGSYKIQVEQPGCPKQKLKIKFKSSEVASAPDIAIDVDGTADDPADPLRSYVEEGTAMTFYVTAADIEWTMIHELGHTLGLPDEYSYDRPTNTAPVLTYKGASDPDESVTLSASAIPPDDPAQFAFDNTTVMGQDSDTTHPKYLYYWIAIEVDRILRSEGVIAVVKVV</sequence>